<dbReference type="PANTHER" id="PTHR30055">
    <property type="entry name" value="HTH-TYPE TRANSCRIPTIONAL REGULATOR RUTR"/>
    <property type="match status" value="1"/>
</dbReference>
<dbReference type="EMBL" id="ARYL01000016">
    <property type="protein sequence ID" value="KDA02170.1"/>
    <property type="molecule type" value="Genomic_DNA"/>
</dbReference>
<dbReference type="InterPro" id="IPR009057">
    <property type="entry name" value="Homeodomain-like_sf"/>
</dbReference>
<evidence type="ECO:0000313" key="7">
    <source>
        <dbReference type="EMBL" id="KDA02170.1"/>
    </source>
</evidence>
<protein>
    <submittedName>
        <fullName evidence="7">TetR family transcriptional regulator</fullName>
    </submittedName>
</protein>
<evidence type="ECO:0000256" key="3">
    <source>
        <dbReference type="ARBA" id="ARBA00023163"/>
    </source>
</evidence>
<evidence type="ECO:0000256" key="1">
    <source>
        <dbReference type="ARBA" id="ARBA00023015"/>
    </source>
</evidence>
<organism evidence="7 8">
    <name type="scientific">Hyphomonas oceanitis SCH89</name>
    <dbReference type="NCBI Taxonomy" id="1280953"/>
    <lineage>
        <taxon>Bacteria</taxon>
        <taxon>Pseudomonadati</taxon>
        <taxon>Pseudomonadota</taxon>
        <taxon>Alphaproteobacteria</taxon>
        <taxon>Hyphomonadales</taxon>
        <taxon>Hyphomonadaceae</taxon>
        <taxon>Hyphomonas</taxon>
    </lineage>
</organism>
<proteinExistence type="predicted"/>
<dbReference type="SUPFAM" id="SSF46689">
    <property type="entry name" value="Homeodomain-like"/>
    <property type="match status" value="1"/>
</dbReference>
<evidence type="ECO:0000256" key="4">
    <source>
        <dbReference type="PROSITE-ProRule" id="PRU00335"/>
    </source>
</evidence>
<dbReference type="PROSITE" id="PS50977">
    <property type="entry name" value="HTH_TETR_2"/>
    <property type="match status" value="1"/>
</dbReference>
<dbReference type="GO" id="GO:0000976">
    <property type="term" value="F:transcription cis-regulatory region binding"/>
    <property type="evidence" value="ECO:0007669"/>
    <property type="project" value="TreeGrafter"/>
</dbReference>
<dbReference type="Gene3D" id="1.10.357.10">
    <property type="entry name" value="Tetracycline Repressor, domain 2"/>
    <property type="match status" value="1"/>
</dbReference>
<dbReference type="PANTHER" id="PTHR30055:SF234">
    <property type="entry name" value="HTH-TYPE TRANSCRIPTIONAL REGULATOR BETI"/>
    <property type="match status" value="1"/>
</dbReference>
<evidence type="ECO:0000313" key="8">
    <source>
        <dbReference type="Proteomes" id="UP000024942"/>
    </source>
</evidence>
<dbReference type="AlphaFoldDB" id="A0A059G6E3"/>
<feature type="DNA-binding region" description="H-T-H motif" evidence="4">
    <location>
        <begin position="47"/>
        <end position="66"/>
    </location>
</feature>
<dbReference type="OrthoDB" id="9779746at2"/>
<name>A0A059G6E3_9PROT</name>
<feature type="domain" description="HTH tetR-type" evidence="6">
    <location>
        <begin position="24"/>
        <end position="84"/>
    </location>
</feature>
<dbReference type="PATRIC" id="fig|1280953.3.peg.2303"/>
<keyword evidence="3" id="KW-0804">Transcription</keyword>
<dbReference type="InterPro" id="IPR001647">
    <property type="entry name" value="HTH_TetR"/>
</dbReference>
<dbReference type="STRING" id="1280953.HOC_11423"/>
<sequence length="214" mass="24179">MPQRDSFEIGPLKTREDPPQARARQRANTILRAAAEFLRTHAVSELTTTLIAEEASIPVSSVYRYFPTVDLIVDELYLQVTEQIDAKLFEVLLDTETHTDWRSRLGAVMDVVRQYFDLHPYYRKLLQAILIRTGGLALDIAKQDSITLHLAEYWGAGGDNFKGGDPMITAQITMQVFLSVESILVSQAAEEMADSYFESLKLNLESYLANFLSD</sequence>
<keyword evidence="1" id="KW-0805">Transcription regulation</keyword>
<keyword evidence="8" id="KW-1185">Reference proteome</keyword>
<evidence type="ECO:0000256" key="5">
    <source>
        <dbReference type="SAM" id="MobiDB-lite"/>
    </source>
</evidence>
<dbReference type="Pfam" id="PF00440">
    <property type="entry name" value="TetR_N"/>
    <property type="match status" value="1"/>
</dbReference>
<dbReference type="eggNOG" id="COG1309">
    <property type="taxonomic scope" value="Bacteria"/>
</dbReference>
<dbReference type="GO" id="GO:0003700">
    <property type="term" value="F:DNA-binding transcription factor activity"/>
    <property type="evidence" value="ECO:0007669"/>
    <property type="project" value="TreeGrafter"/>
</dbReference>
<dbReference type="RefSeq" id="WP_035538635.1">
    <property type="nucleotide sequence ID" value="NZ_ARYL01000016.1"/>
</dbReference>
<gene>
    <name evidence="7" type="ORF">HOC_11423</name>
</gene>
<evidence type="ECO:0000256" key="2">
    <source>
        <dbReference type="ARBA" id="ARBA00023125"/>
    </source>
</evidence>
<evidence type="ECO:0000259" key="6">
    <source>
        <dbReference type="PROSITE" id="PS50977"/>
    </source>
</evidence>
<feature type="region of interest" description="Disordered" evidence="5">
    <location>
        <begin position="1"/>
        <end position="22"/>
    </location>
</feature>
<reference evidence="7 8" key="1">
    <citation type="journal article" date="2014" name="Antonie Van Leeuwenhoek">
        <title>Hyphomonas beringensis sp. nov. and Hyphomonas chukchiensis sp. nov., isolated from surface seawater of the Bering Sea and Chukchi Sea.</title>
        <authorList>
            <person name="Li C."/>
            <person name="Lai Q."/>
            <person name="Li G."/>
            <person name="Dong C."/>
            <person name="Wang J."/>
            <person name="Liao Y."/>
            <person name="Shao Z."/>
        </authorList>
    </citation>
    <scope>NUCLEOTIDE SEQUENCE [LARGE SCALE GENOMIC DNA]</scope>
    <source>
        <strain evidence="7 8">SCH89</strain>
    </source>
</reference>
<comment type="caution">
    <text evidence="7">The sequence shown here is derived from an EMBL/GenBank/DDBJ whole genome shotgun (WGS) entry which is preliminary data.</text>
</comment>
<dbReference type="Proteomes" id="UP000024942">
    <property type="component" value="Unassembled WGS sequence"/>
</dbReference>
<dbReference type="InterPro" id="IPR050109">
    <property type="entry name" value="HTH-type_TetR-like_transc_reg"/>
</dbReference>
<accession>A0A059G6E3</accession>
<keyword evidence="2 4" id="KW-0238">DNA-binding</keyword>